<sequence length="431" mass="43008">PVADNDANSVTEGLGHSTSGNVFGAAGASAGDDADTIGADGAAAGGAVTRAYFGLEANAGSASYTTISGATVIAGTYGDLTLNPDGTYSYTLKTASIPAGVTNETFTYEIKDGDGDTDLAQLVIGLTQDQNVPETTGSVATVYEDGLADGVQHGAASETQTGTFTVDGNNEGYTLQLNGQTISAVNDTVTTSNASAGDDADTIGADGAAAGGAVTRAYFGLEANAGSASYTTISGATVIAGTYGDLTLNPDGTYSYTLKTASIPAGVTNETFTYEIKDGDGDTDLAQLVIGLTQDQNVPETTGSVATVYEDGLADGVQHGAASETQTGTFTVDGNNEGYTLQLNGQTISAVNDTVTTSKGVLTITSISAPDAGGVVTYGYSYTLSAALTHTGQGEVNPLSDTITMSVTDATGDSDTTPASIVISIVDDIPV</sequence>
<proteinExistence type="predicted"/>
<organism evidence="1 2">
    <name type="scientific">Aminobacter carboxidus</name>
    <dbReference type="NCBI Taxonomy" id="376165"/>
    <lineage>
        <taxon>Bacteria</taxon>
        <taxon>Pseudomonadati</taxon>
        <taxon>Pseudomonadota</taxon>
        <taxon>Alphaproteobacteria</taxon>
        <taxon>Hyphomicrobiales</taxon>
        <taxon>Phyllobacteriaceae</taxon>
        <taxon>Aminobacter</taxon>
    </lineage>
</organism>
<evidence type="ECO:0000313" key="1">
    <source>
        <dbReference type="EMBL" id="MBB6470561.1"/>
    </source>
</evidence>
<dbReference type="Proteomes" id="UP000532373">
    <property type="component" value="Unassembled WGS sequence"/>
</dbReference>
<dbReference type="Pfam" id="PF17963">
    <property type="entry name" value="Big_9"/>
    <property type="match status" value="1"/>
</dbReference>
<reference evidence="1 2" key="1">
    <citation type="submission" date="2020-08" db="EMBL/GenBank/DDBJ databases">
        <title>Genomic Encyclopedia of Type Strains, Phase IV (KMG-IV): sequencing the most valuable type-strain genomes for metagenomic binning, comparative biology and taxonomic classification.</title>
        <authorList>
            <person name="Goeker M."/>
        </authorList>
    </citation>
    <scope>NUCLEOTIDE SEQUENCE [LARGE SCALE GENOMIC DNA]</scope>
    <source>
        <strain evidence="1 2">DSM 17454</strain>
    </source>
</reference>
<accession>A0A8E1WMT8</accession>
<dbReference type="AlphaFoldDB" id="A0A8E1WMT8"/>
<dbReference type="EMBL" id="JACHGI010000041">
    <property type="protein sequence ID" value="MBB6470561.1"/>
    <property type="molecule type" value="Genomic_DNA"/>
</dbReference>
<dbReference type="InterPro" id="IPR010221">
    <property type="entry name" value="VCBS_dom"/>
</dbReference>
<gene>
    <name evidence="1" type="ORF">HNQ96_006464</name>
</gene>
<protein>
    <submittedName>
        <fullName evidence="1">VCBS repeat-containing protein</fullName>
    </submittedName>
</protein>
<dbReference type="NCBIfam" id="TIGR01965">
    <property type="entry name" value="VCBS_repeat"/>
    <property type="match status" value="2"/>
</dbReference>
<dbReference type="RefSeq" id="WP_210322559.1">
    <property type="nucleotide sequence ID" value="NZ_JACHGI010000041.1"/>
</dbReference>
<comment type="caution">
    <text evidence="1">The sequence shown here is derived from an EMBL/GenBank/DDBJ whole genome shotgun (WGS) entry which is preliminary data.</text>
</comment>
<feature type="non-terminal residue" evidence="1">
    <location>
        <position position="431"/>
    </location>
</feature>
<feature type="non-terminal residue" evidence="1">
    <location>
        <position position="1"/>
    </location>
</feature>
<evidence type="ECO:0000313" key="2">
    <source>
        <dbReference type="Proteomes" id="UP000532373"/>
    </source>
</evidence>
<name>A0A8E1WMT8_9HYPH</name>